<dbReference type="Proteomes" id="UP000319263">
    <property type="component" value="Chromosome"/>
</dbReference>
<feature type="transmembrane region" description="Helical" evidence="1">
    <location>
        <begin position="37"/>
        <end position="55"/>
    </location>
</feature>
<dbReference type="EMBL" id="CP041692">
    <property type="protein sequence ID" value="QDP94581.1"/>
    <property type="molecule type" value="Genomic_DNA"/>
</dbReference>
<reference evidence="2 3" key="1">
    <citation type="submission" date="2019-07" db="EMBL/GenBank/DDBJ databases">
        <title>Microlunatus dokdonensis sp. nov. isolated from the rhizospheric soil of the wild plant Elymus tsukushiensis.</title>
        <authorList>
            <person name="Ghim S.-Y."/>
            <person name="Hwang Y.-J."/>
            <person name="Son J.-S."/>
            <person name="Shin J.-H."/>
        </authorList>
    </citation>
    <scope>NUCLEOTIDE SEQUENCE [LARGE SCALE GENOMIC DNA]</scope>
    <source>
        <strain evidence="2 3">KUDC0627</strain>
    </source>
</reference>
<keyword evidence="1" id="KW-0472">Membrane</keyword>
<name>A0A516PUD6_9ACTN</name>
<dbReference type="OrthoDB" id="5184455at2"/>
<feature type="transmembrane region" description="Helical" evidence="1">
    <location>
        <begin position="161"/>
        <end position="178"/>
    </location>
</feature>
<evidence type="ECO:0000313" key="2">
    <source>
        <dbReference type="EMBL" id="QDP94581.1"/>
    </source>
</evidence>
<dbReference type="InterPro" id="IPR049500">
    <property type="entry name" value="Peptidase_M50B-like"/>
</dbReference>
<proteinExistence type="predicted"/>
<feature type="transmembrane region" description="Helical" evidence="1">
    <location>
        <begin position="235"/>
        <end position="256"/>
    </location>
</feature>
<feature type="transmembrane region" description="Helical" evidence="1">
    <location>
        <begin position="184"/>
        <end position="206"/>
    </location>
</feature>
<dbReference type="Pfam" id="PF13398">
    <property type="entry name" value="Peptidase_M50B"/>
    <property type="match status" value="1"/>
</dbReference>
<organism evidence="2 3">
    <name type="scientific">Microlunatus elymi</name>
    <dbReference type="NCBI Taxonomy" id="2596828"/>
    <lineage>
        <taxon>Bacteria</taxon>
        <taxon>Bacillati</taxon>
        <taxon>Actinomycetota</taxon>
        <taxon>Actinomycetes</taxon>
        <taxon>Propionibacteriales</taxon>
        <taxon>Propionibacteriaceae</taxon>
        <taxon>Microlunatus</taxon>
    </lineage>
</organism>
<keyword evidence="1" id="KW-1133">Transmembrane helix</keyword>
<keyword evidence="1" id="KW-0812">Transmembrane</keyword>
<keyword evidence="3" id="KW-1185">Reference proteome</keyword>
<feature type="transmembrane region" description="Helical" evidence="1">
    <location>
        <begin position="110"/>
        <end position="131"/>
    </location>
</feature>
<protein>
    <submittedName>
        <fullName evidence="2">M50 family metallopeptidase</fullName>
    </submittedName>
</protein>
<sequence>MRPGACLLGGFELIGQGCRVEVVTEIWQRATATQPPPHPQVVGVIAVIGMILVLYRRTWPVTRLLVTITHEGAHALAAMLAGRRLTAIHLNSDTSGLTVSHGKARGPGMIIMLTVGYLGPALAGLGAAALLAAGHSIGLLWLLVLLLSLMLLLIRNAYGILVLLVAGGSVFLISWYLDPVWQSAAAYLITWILLIAAPKPVIELIMQRRRGGDRSSDVAQLVTLTRIPGPIWSGLFLVCSLAGLALGTAVLLPSLIELFEPMFTG</sequence>
<accession>A0A516PUD6</accession>
<feature type="transmembrane region" description="Helical" evidence="1">
    <location>
        <begin position="137"/>
        <end position="154"/>
    </location>
</feature>
<dbReference type="KEGG" id="mik:FOE78_00430"/>
<evidence type="ECO:0000313" key="3">
    <source>
        <dbReference type="Proteomes" id="UP000319263"/>
    </source>
</evidence>
<dbReference type="AlphaFoldDB" id="A0A516PUD6"/>
<evidence type="ECO:0000256" key="1">
    <source>
        <dbReference type="SAM" id="Phobius"/>
    </source>
</evidence>
<gene>
    <name evidence="2" type="ORF">FOE78_00430</name>
</gene>